<gene>
    <name evidence="8" type="ORF">AWB78_01166</name>
</gene>
<dbReference type="GO" id="GO:0022857">
    <property type="term" value="F:transmembrane transporter activity"/>
    <property type="evidence" value="ECO:0007669"/>
    <property type="project" value="InterPro"/>
</dbReference>
<keyword evidence="9" id="KW-1185">Reference proteome</keyword>
<evidence type="ECO:0000313" key="8">
    <source>
        <dbReference type="EMBL" id="SAK51958.1"/>
    </source>
</evidence>
<dbReference type="OrthoDB" id="8596007at2"/>
<dbReference type="Gene3D" id="1.20.1250.20">
    <property type="entry name" value="MFS general substrate transporter like domains"/>
    <property type="match status" value="2"/>
</dbReference>
<comment type="subcellular location">
    <subcellularLocation>
        <location evidence="1">Cell membrane</location>
        <topology evidence="1">Multi-pass membrane protein</topology>
    </subcellularLocation>
</comment>
<dbReference type="Pfam" id="PF07690">
    <property type="entry name" value="MFS_1"/>
    <property type="match status" value="1"/>
</dbReference>
<evidence type="ECO:0000256" key="6">
    <source>
        <dbReference type="SAM" id="Phobius"/>
    </source>
</evidence>
<feature type="transmembrane region" description="Helical" evidence="6">
    <location>
        <begin position="371"/>
        <end position="393"/>
    </location>
</feature>
<evidence type="ECO:0000256" key="2">
    <source>
        <dbReference type="ARBA" id="ARBA00022475"/>
    </source>
</evidence>
<accession>A0A158A2C8</accession>
<name>A0A158A2C8_9BURK</name>
<dbReference type="SUPFAM" id="SSF103473">
    <property type="entry name" value="MFS general substrate transporter"/>
    <property type="match status" value="1"/>
</dbReference>
<dbReference type="PROSITE" id="PS50850">
    <property type="entry name" value="MFS"/>
    <property type="match status" value="1"/>
</dbReference>
<evidence type="ECO:0000256" key="1">
    <source>
        <dbReference type="ARBA" id="ARBA00004651"/>
    </source>
</evidence>
<feature type="transmembrane region" description="Helical" evidence="6">
    <location>
        <begin position="148"/>
        <end position="169"/>
    </location>
</feature>
<organism evidence="8 9">
    <name type="scientific">Caballeronia calidae</name>
    <dbReference type="NCBI Taxonomy" id="1777139"/>
    <lineage>
        <taxon>Bacteria</taxon>
        <taxon>Pseudomonadati</taxon>
        <taxon>Pseudomonadota</taxon>
        <taxon>Betaproteobacteria</taxon>
        <taxon>Burkholderiales</taxon>
        <taxon>Burkholderiaceae</taxon>
        <taxon>Caballeronia</taxon>
    </lineage>
</organism>
<keyword evidence="2" id="KW-1003">Cell membrane</keyword>
<feature type="domain" description="Major facilitator superfamily (MFS) profile" evidence="7">
    <location>
        <begin position="21"/>
        <end position="425"/>
    </location>
</feature>
<dbReference type="InterPro" id="IPR020846">
    <property type="entry name" value="MFS_dom"/>
</dbReference>
<protein>
    <submittedName>
        <fullName evidence="8">Major facilitator transporter</fullName>
    </submittedName>
</protein>
<feature type="transmembrane region" description="Helical" evidence="6">
    <location>
        <begin position="93"/>
        <end position="118"/>
    </location>
</feature>
<comment type="caution">
    <text evidence="8">The sequence shown here is derived from an EMBL/GenBank/DDBJ whole genome shotgun (WGS) entry which is preliminary data.</text>
</comment>
<dbReference type="GO" id="GO:0005886">
    <property type="term" value="C:plasma membrane"/>
    <property type="evidence" value="ECO:0007669"/>
    <property type="project" value="UniProtKB-SubCell"/>
</dbReference>
<dbReference type="InterPro" id="IPR050382">
    <property type="entry name" value="MFS_Na/Anion_cotransporter"/>
</dbReference>
<feature type="transmembrane region" description="Helical" evidence="6">
    <location>
        <begin position="54"/>
        <end position="73"/>
    </location>
</feature>
<dbReference type="CDD" id="cd17319">
    <property type="entry name" value="MFS_ExuT_GudP_like"/>
    <property type="match status" value="1"/>
</dbReference>
<feature type="transmembrane region" description="Helical" evidence="6">
    <location>
        <begin position="232"/>
        <end position="251"/>
    </location>
</feature>
<dbReference type="AlphaFoldDB" id="A0A158A2C8"/>
<evidence type="ECO:0000256" key="3">
    <source>
        <dbReference type="ARBA" id="ARBA00022692"/>
    </source>
</evidence>
<dbReference type="Proteomes" id="UP000071859">
    <property type="component" value="Unassembled WGS sequence"/>
</dbReference>
<evidence type="ECO:0000259" key="7">
    <source>
        <dbReference type="PROSITE" id="PS50850"/>
    </source>
</evidence>
<evidence type="ECO:0000256" key="5">
    <source>
        <dbReference type="ARBA" id="ARBA00023136"/>
    </source>
</evidence>
<feature type="transmembrane region" description="Helical" evidence="6">
    <location>
        <begin position="175"/>
        <end position="194"/>
    </location>
</feature>
<feature type="transmembrane region" description="Helical" evidence="6">
    <location>
        <begin position="399"/>
        <end position="420"/>
    </location>
</feature>
<feature type="transmembrane region" description="Helical" evidence="6">
    <location>
        <begin position="336"/>
        <end position="359"/>
    </location>
</feature>
<dbReference type="RefSeq" id="WP_062603106.1">
    <property type="nucleotide sequence ID" value="NZ_FCOX02000004.1"/>
</dbReference>
<evidence type="ECO:0000256" key="4">
    <source>
        <dbReference type="ARBA" id="ARBA00022989"/>
    </source>
</evidence>
<dbReference type="InterPro" id="IPR000849">
    <property type="entry name" value="Sugar_P_transporter"/>
</dbReference>
<feature type="transmembrane region" description="Helical" evidence="6">
    <location>
        <begin position="313"/>
        <end position="330"/>
    </location>
</feature>
<evidence type="ECO:0000313" key="9">
    <source>
        <dbReference type="Proteomes" id="UP000071859"/>
    </source>
</evidence>
<keyword evidence="3 6" id="KW-0812">Transmembrane</keyword>
<feature type="transmembrane region" description="Helical" evidence="6">
    <location>
        <begin position="17"/>
        <end position="34"/>
    </location>
</feature>
<feature type="transmembrane region" description="Helical" evidence="6">
    <location>
        <begin position="271"/>
        <end position="292"/>
    </location>
</feature>
<dbReference type="InterPro" id="IPR036259">
    <property type="entry name" value="MFS_trans_sf"/>
</dbReference>
<proteinExistence type="predicted"/>
<sequence length="439" mass="46788">MNPTPAPEQAPPRVRRAQIVALTLLMVSGIVNYLDRGTLAVANPLIRKDLGLSLGEMGLLLSAFSWSYALFQLPVGGLVDRVGPRRLLGLGLIVWSLAQAAGGIVSTFGWFVIARIVLGIGESPQFPSAARVVSNWFPLRARGKPTGIFNSASPLGTALAPLCLSVLVVEFHWRWAFVVTGALGLVVAVIWLAVYRDPNPSTLTAEEKRYLKGDIAETKPAERLSFADWRALFSNVTTWGMLIGFFGSVYLNWVYLTWLPGYLTMQRHMTLMHTGIAASVPFFCGFLGSLCAGWFSDRITLRSTSPVASRRNAVVVAMLGMVAFTVPAALVESNTIAIVCISVVIFLANAASACSWALATAAAPANRVGSLGAIQNFGGFLGGALAPILTGYIAQTWSFVPALLTAAVIAFVGAMSYLFLVRKPIEGEAEPGSTARAPA</sequence>
<dbReference type="PANTHER" id="PTHR11662:SF399">
    <property type="entry name" value="FI19708P1-RELATED"/>
    <property type="match status" value="1"/>
</dbReference>
<dbReference type="PANTHER" id="PTHR11662">
    <property type="entry name" value="SOLUTE CARRIER FAMILY 17"/>
    <property type="match status" value="1"/>
</dbReference>
<dbReference type="EMBL" id="FCOX02000004">
    <property type="protein sequence ID" value="SAK51958.1"/>
    <property type="molecule type" value="Genomic_DNA"/>
</dbReference>
<dbReference type="PIRSF" id="PIRSF002808">
    <property type="entry name" value="Hexose_phosphate_transp"/>
    <property type="match status" value="1"/>
</dbReference>
<dbReference type="InterPro" id="IPR011701">
    <property type="entry name" value="MFS"/>
</dbReference>
<keyword evidence="4 6" id="KW-1133">Transmembrane helix</keyword>
<keyword evidence="5 6" id="KW-0472">Membrane</keyword>
<reference evidence="8" key="1">
    <citation type="submission" date="2016-01" db="EMBL/GenBank/DDBJ databases">
        <authorList>
            <person name="Peeters C."/>
        </authorList>
    </citation>
    <scope>NUCLEOTIDE SEQUENCE</scope>
    <source>
        <strain evidence="8">LMG 29321</strain>
    </source>
</reference>